<dbReference type="InterPro" id="IPR035965">
    <property type="entry name" value="PAS-like_dom_sf"/>
</dbReference>
<keyword evidence="3" id="KW-0805">Transcription regulation</keyword>
<dbReference type="Pfam" id="PF00072">
    <property type="entry name" value="Response_reg"/>
    <property type="match status" value="1"/>
</dbReference>
<dbReference type="GO" id="GO:0032993">
    <property type="term" value="C:protein-DNA complex"/>
    <property type="evidence" value="ECO:0007669"/>
    <property type="project" value="TreeGrafter"/>
</dbReference>
<dbReference type="CDD" id="cd00130">
    <property type="entry name" value="PAS"/>
    <property type="match status" value="1"/>
</dbReference>
<dbReference type="OrthoDB" id="2830at2157"/>
<dbReference type="GO" id="GO:0000976">
    <property type="term" value="F:transcription cis-regulatory region binding"/>
    <property type="evidence" value="ECO:0007669"/>
    <property type="project" value="TreeGrafter"/>
</dbReference>
<dbReference type="Gene3D" id="3.30.450.20">
    <property type="entry name" value="PAS domain"/>
    <property type="match status" value="1"/>
</dbReference>
<feature type="modified residue" description="4-aspartylphosphate" evidence="6">
    <location>
        <position position="53"/>
    </location>
</feature>
<evidence type="ECO:0000256" key="5">
    <source>
        <dbReference type="ARBA" id="ARBA00023163"/>
    </source>
</evidence>
<evidence type="ECO:0000256" key="2">
    <source>
        <dbReference type="ARBA" id="ARBA00023012"/>
    </source>
</evidence>
<keyword evidence="2" id="KW-0902">Two-component regulatory system</keyword>
<dbReference type="Proteomes" id="UP000007490">
    <property type="component" value="Chromosome"/>
</dbReference>
<dbReference type="SUPFAM" id="SSF52172">
    <property type="entry name" value="CheY-like"/>
    <property type="match status" value="1"/>
</dbReference>
<dbReference type="EMBL" id="CP002551">
    <property type="protein sequence ID" value="ADZ09592.1"/>
    <property type="molecule type" value="Genomic_DNA"/>
</dbReference>
<feature type="domain" description="Response regulatory" evidence="7">
    <location>
        <begin position="3"/>
        <end position="118"/>
    </location>
</feature>
<dbReference type="InterPro" id="IPR000014">
    <property type="entry name" value="PAS"/>
</dbReference>
<dbReference type="KEGG" id="mel:Metbo_1352"/>
<dbReference type="InterPro" id="IPR001789">
    <property type="entry name" value="Sig_transdc_resp-reg_receiver"/>
</dbReference>
<protein>
    <submittedName>
        <fullName evidence="9">Putative PAS/PAC sensor protein</fullName>
    </submittedName>
</protein>
<feature type="domain" description="PAS" evidence="8">
    <location>
        <begin position="129"/>
        <end position="205"/>
    </location>
</feature>
<name>F0T7M4_METLA</name>
<dbReference type="PANTHER" id="PTHR48111">
    <property type="entry name" value="REGULATOR OF RPOS"/>
    <property type="match status" value="1"/>
</dbReference>
<evidence type="ECO:0000259" key="8">
    <source>
        <dbReference type="PROSITE" id="PS50112"/>
    </source>
</evidence>
<evidence type="ECO:0000313" key="10">
    <source>
        <dbReference type="Proteomes" id="UP000007490"/>
    </source>
</evidence>
<accession>F0T7M4</accession>
<sequence>MKKILIVEDEMITSLEMRMKIESWGYSVLDNVKSSSDAVETAIKNKPDLIIMDVVLYGNEDGITAAENIQKHVDIPIIYVTAYSSEMIMERAHKTSPYAYIIKPFDDNELKFAIELALKKQELKKEFDEKQELHSIISKNLGDVIWILDLKSAKFNYVSDSVEGLRGYTPDEVLEQSMEDVLTKESYQRIMKALPERIQSILSGDESLKVSKHLVDQTHKNGSKIPTEVVTSFLYNENGEVDRVLGVTRKLELPTK</sequence>
<dbReference type="eggNOG" id="arCOG06192">
    <property type="taxonomic scope" value="Archaea"/>
</dbReference>
<dbReference type="AlphaFoldDB" id="F0T7M4"/>
<dbReference type="GeneID" id="10277803"/>
<dbReference type="CDD" id="cd17534">
    <property type="entry name" value="REC_DC-like"/>
    <property type="match status" value="1"/>
</dbReference>
<evidence type="ECO:0000256" key="6">
    <source>
        <dbReference type="PROSITE-ProRule" id="PRU00169"/>
    </source>
</evidence>
<dbReference type="PROSITE" id="PS50110">
    <property type="entry name" value="RESPONSE_REGULATORY"/>
    <property type="match status" value="1"/>
</dbReference>
<dbReference type="Pfam" id="PF00989">
    <property type="entry name" value="PAS"/>
    <property type="match status" value="1"/>
</dbReference>
<dbReference type="NCBIfam" id="TIGR00229">
    <property type="entry name" value="sensory_box"/>
    <property type="match status" value="1"/>
</dbReference>
<reference evidence="10" key="1">
    <citation type="submission" date="2011-02" db="EMBL/GenBank/DDBJ databases">
        <title>Complete sequence of Methanobacterium sp. AL-21.</title>
        <authorList>
            <consortium name="US DOE Joint Genome Institute"/>
            <person name="Lucas S."/>
            <person name="Copeland A."/>
            <person name="Lapidus A."/>
            <person name="Cheng J.-F."/>
            <person name="Goodwin L."/>
            <person name="Pitluck S."/>
            <person name="Chertkov O."/>
            <person name="Detter J.C."/>
            <person name="Han C."/>
            <person name="Tapia R."/>
            <person name="Land M."/>
            <person name="Hauser L."/>
            <person name="Kyrpides N."/>
            <person name="Ivanova N."/>
            <person name="Mikhailova N."/>
            <person name="Pagani I."/>
            <person name="Cadillo-Quiroz H."/>
            <person name="Imachi H."/>
            <person name="Zinder S."/>
            <person name="Liu W."/>
            <person name="Woyke T."/>
        </authorList>
    </citation>
    <scope>NUCLEOTIDE SEQUENCE [LARGE SCALE GENOMIC DNA]</scope>
    <source>
        <strain evidence="10">AL-21</strain>
    </source>
</reference>
<dbReference type="eggNOG" id="arCOG06537">
    <property type="taxonomic scope" value="Archaea"/>
</dbReference>
<gene>
    <name evidence="9" type="ordered locus">Metbo_1352</name>
</gene>
<keyword evidence="1 6" id="KW-0597">Phosphoprotein</keyword>
<dbReference type="SUPFAM" id="SSF55785">
    <property type="entry name" value="PYP-like sensor domain (PAS domain)"/>
    <property type="match status" value="1"/>
</dbReference>
<keyword evidence="5" id="KW-0804">Transcription</keyword>
<dbReference type="GO" id="GO:0000156">
    <property type="term" value="F:phosphorelay response regulator activity"/>
    <property type="evidence" value="ECO:0007669"/>
    <property type="project" value="TreeGrafter"/>
</dbReference>
<evidence type="ECO:0000259" key="7">
    <source>
        <dbReference type="PROSITE" id="PS50110"/>
    </source>
</evidence>
<dbReference type="RefSeq" id="WP_013644943.1">
    <property type="nucleotide sequence ID" value="NC_015216.1"/>
</dbReference>
<proteinExistence type="predicted"/>
<dbReference type="InterPro" id="IPR013767">
    <property type="entry name" value="PAS_fold"/>
</dbReference>
<keyword evidence="10" id="KW-1185">Reference proteome</keyword>
<organism evidence="9 10">
    <name type="scientific">Methanobacterium lacus (strain AL-21)</name>
    <dbReference type="NCBI Taxonomy" id="877455"/>
    <lineage>
        <taxon>Archaea</taxon>
        <taxon>Methanobacteriati</taxon>
        <taxon>Methanobacteriota</taxon>
        <taxon>Methanomada group</taxon>
        <taxon>Methanobacteria</taxon>
        <taxon>Methanobacteriales</taxon>
        <taxon>Methanobacteriaceae</taxon>
        <taxon>Methanobacterium</taxon>
    </lineage>
</organism>
<dbReference type="SMART" id="SM00448">
    <property type="entry name" value="REC"/>
    <property type="match status" value="1"/>
</dbReference>
<dbReference type="GO" id="GO:0006355">
    <property type="term" value="P:regulation of DNA-templated transcription"/>
    <property type="evidence" value="ECO:0007669"/>
    <property type="project" value="InterPro"/>
</dbReference>
<dbReference type="SMART" id="SM00091">
    <property type="entry name" value="PAS"/>
    <property type="match status" value="1"/>
</dbReference>
<reference evidence="9 10" key="2">
    <citation type="journal article" date="2014" name="Int. J. Syst. Evol. Microbiol.">
        <title>Methanobacterium paludis sp. nov. and a novel strain of Methanobacterium lacus isolated from northern peatlands.</title>
        <authorList>
            <person name="Cadillo-Quiroz H."/>
            <person name="Brauer S.L."/>
            <person name="Goodson N."/>
            <person name="Yavitt J.B."/>
            <person name="Zinder S.H."/>
        </authorList>
    </citation>
    <scope>NUCLEOTIDE SEQUENCE [LARGE SCALE GENOMIC DNA]</scope>
    <source>
        <strain evidence="9 10">AL-21</strain>
    </source>
</reference>
<dbReference type="Gene3D" id="3.40.50.2300">
    <property type="match status" value="1"/>
</dbReference>
<dbReference type="PANTHER" id="PTHR48111:SF1">
    <property type="entry name" value="TWO-COMPONENT RESPONSE REGULATOR ORR33"/>
    <property type="match status" value="1"/>
</dbReference>
<evidence type="ECO:0000256" key="1">
    <source>
        <dbReference type="ARBA" id="ARBA00022553"/>
    </source>
</evidence>
<keyword evidence="4" id="KW-0238">DNA-binding</keyword>
<evidence type="ECO:0000256" key="3">
    <source>
        <dbReference type="ARBA" id="ARBA00023015"/>
    </source>
</evidence>
<evidence type="ECO:0000256" key="4">
    <source>
        <dbReference type="ARBA" id="ARBA00023125"/>
    </source>
</evidence>
<dbReference type="InterPro" id="IPR011006">
    <property type="entry name" value="CheY-like_superfamily"/>
</dbReference>
<dbReference type="HOGENOM" id="CLU_000445_14_0_2"/>
<dbReference type="GO" id="GO:0005829">
    <property type="term" value="C:cytosol"/>
    <property type="evidence" value="ECO:0007669"/>
    <property type="project" value="TreeGrafter"/>
</dbReference>
<dbReference type="STRING" id="877455.Metbo_1352"/>
<evidence type="ECO:0000313" key="9">
    <source>
        <dbReference type="EMBL" id="ADZ09592.1"/>
    </source>
</evidence>
<dbReference type="InterPro" id="IPR039420">
    <property type="entry name" value="WalR-like"/>
</dbReference>
<dbReference type="PROSITE" id="PS50112">
    <property type="entry name" value="PAS"/>
    <property type="match status" value="1"/>
</dbReference>